<protein>
    <submittedName>
        <fullName evidence="2">Uncharacterized protein</fullName>
    </submittedName>
</protein>
<feature type="region of interest" description="Disordered" evidence="1">
    <location>
        <begin position="144"/>
        <end position="180"/>
    </location>
</feature>
<dbReference type="Proteomes" id="UP001153148">
    <property type="component" value="Unassembled WGS sequence"/>
</dbReference>
<accession>A0ABN7NQE8</accession>
<feature type="compositionally biased region" description="Basic and acidic residues" evidence="1">
    <location>
        <begin position="167"/>
        <end position="180"/>
    </location>
</feature>
<name>A0ABN7NQE8_TIMPD</name>
<evidence type="ECO:0000256" key="1">
    <source>
        <dbReference type="SAM" id="MobiDB-lite"/>
    </source>
</evidence>
<comment type="caution">
    <text evidence="2">The sequence shown here is derived from an EMBL/GenBank/DDBJ whole genome shotgun (WGS) entry which is preliminary data.</text>
</comment>
<gene>
    <name evidence="2" type="ORF">TPAB3V08_LOCUS2160</name>
</gene>
<keyword evidence="3" id="KW-1185">Reference proteome</keyword>
<proteinExistence type="predicted"/>
<sequence>MVSTALVATWSMASPYKWTGGPMTGRSGLDPGRSHLLYEIFALTTSFGQLCAPPPQATLFPRLNGGLNTALSKGVRDWREYHQSPVSDDGRVFKPRRDYPNNVLACTVQSVPKMLGPQLLQALVAAHTQLCVVEAIKAVGQSRALDPKSRKDSTVGPGLRGLQAHRGLKDRESKIFHSPC</sequence>
<organism evidence="2 3">
    <name type="scientific">Timema podura</name>
    <name type="common">Walking stick</name>
    <dbReference type="NCBI Taxonomy" id="61482"/>
    <lineage>
        <taxon>Eukaryota</taxon>
        <taxon>Metazoa</taxon>
        <taxon>Ecdysozoa</taxon>
        <taxon>Arthropoda</taxon>
        <taxon>Hexapoda</taxon>
        <taxon>Insecta</taxon>
        <taxon>Pterygota</taxon>
        <taxon>Neoptera</taxon>
        <taxon>Polyneoptera</taxon>
        <taxon>Phasmatodea</taxon>
        <taxon>Timematodea</taxon>
        <taxon>Timematoidea</taxon>
        <taxon>Timematidae</taxon>
        <taxon>Timema</taxon>
    </lineage>
</organism>
<evidence type="ECO:0000313" key="2">
    <source>
        <dbReference type="EMBL" id="CAG2055151.1"/>
    </source>
</evidence>
<reference evidence="2" key="1">
    <citation type="submission" date="2021-03" db="EMBL/GenBank/DDBJ databases">
        <authorList>
            <person name="Tran Van P."/>
        </authorList>
    </citation>
    <scope>NUCLEOTIDE SEQUENCE</scope>
</reference>
<dbReference type="EMBL" id="CAJPIN010002147">
    <property type="protein sequence ID" value="CAG2055151.1"/>
    <property type="molecule type" value="Genomic_DNA"/>
</dbReference>
<evidence type="ECO:0000313" key="3">
    <source>
        <dbReference type="Proteomes" id="UP001153148"/>
    </source>
</evidence>